<evidence type="ECO:0000256" key="4">
    <source>
        <dbReference type="ARBA" id="ARBA00023136"/>
    </source>
</evidence>
<evidence type="ECO:0000256" key="5">
    <source>
        <dbReference type="SAM" id="Phobius"/>
    </source>
</evidence>
<protein>
    <submittedName>
        <fullName evidence="6">Dicarboxylate transporter/tellurite-resistance protein TehA</fullName>
    </submittedName>
</protein>
<dbReference type="EMBL" id="JAAMRR010001032">
    <property type="protein sequence ID" value="NGX97424.1"/>
    <property type="molecule type" value="Genomic_DNA"/>
</dbReference>
<feature type="transmembrane region" description="Helical" evidence="5">
    <location>
        <begin position="91"/>
        <end position="110"/>
    </location>
</feature>
<dbReference type="GO" id="GO:0046583">
    <property type="term" value="F:monoatomic cation efflux transmembrane transporter activity"/>
    <property type="evidence" value="ECO:0007669"/>
    <property type="project" value="TreeGrafter"/>
</dbReference>
<comment type="caution">
    <text evidence="6">The sequence shown here is derived from an EMBL/GenBank/DDBJ whole genome shotgun (WGS) entry which is preliminary data.</text>
</comment>
<reference evidence="6" key="1">
    <citation type="submission" date="2020-02" db="EMBL/GenBank/DDBJ databases">
        <title>Draft genome sequence of Candidatus Afipia apatlaquensis IBT-C3, a potential strain for decolorization of textile dyes.</title>
        <authorList>
            <person name="Sanchez-Reyes A."/>
            <person name="Breton-Deval L."/>
            <person name="Mangelson H."/>
            <person name="Sanchez-Flores A."/>
        </authorList>
    </citation>
    <scope>NUCLEOTIDE SEQUENCE [LARGE SCALE GENOMIC DNA]</scope>
    <source>
        <strain evidence="6">IBT-C3</strain>
    </source>
</reference>
<sequence length="185" mass="19644">VLYLPMVAGNFVSANLAAAFGLGDLGALFFGGGVLAWLALESVLMHRLYVHAPLAPPLRPTLGIQLAPAVVGCSAYLSLTSGAPDLIAKGLLGYGVFQFLILVRLLPWIMEQRFAASYWAFTFGLTAMAFDGLRFVERGAGGLILPLAYVLFAVTNICMAAIVIWTLWLLVHGRLVPAPTSPAVA</sequence>
<dbReference type="InterPro" id="IPR004695">
    <property type="entry name" value="SLAC1/Mae1/Ssu1/TehA"/>
</dbReference>
<feature type="transmembrane region" description="Helical" evidence="5">
    <location>
        <begin position="12"/>
        <end position="40"/>
    </location>
</feature>
<dbReference type="AlphaFoldDB" id="A0A7C9RHJ8"/>
<evidence type="ECO:0000256" key="3">
    <source>
        <dbReference type="ARBA" id="ARBA00022989"/>
    </source>
</evidence>
<keyword evidence="2 5" id="KW-0812">Transmembrane</keyword>
<feature type="transmembrane region" description="Helical" evidence="5">
    <location>
        <begin position="116"/>
        <end position="136"/>
    </location>
</feature>
<organism evidence="6 7">
    <name type="scientific">Candidatus Afipia apatlaquensis</name>
    <dbReference type="NCBI Taxonomy" id="2712852"/>
    <lineage>
        <taxon>Bacteria</taxon>
        <taxon>Pseudomonadati</taxon>
        <taxon>Pseudomonadota</taxon>
        <taxon>Alphaproteobacteria</taxon>
        <taxon>Hyphomicrobiales</taxon>
        <taxon>Nitrobacteraceae</taxon>
        <taxon>Afipia</taxon>
    </lineage>
</organism>
<dbReference type="Gene3D" id="1.50.10.150">
    <property type="entry name" value="Voltage-dependent anion channel"/>
    <property type="match status" value="1"/>
</dbReference>
<evidence type="ECO:0000256" key="2">
    <source>
        <dbReference type="ARBA" id="ARBA00022692"/>
    </source>
</evidence>
<dbReference type="PANTHER" id="PTHR37955:SF1">
    <property type="entry name" value="DEP DOMAIN-CONTAINING PROTEIN"/>
    <property type="match status" value="1"/>
</dbReference>
<feature type="non-terminal residue" evidence="6">
    <location>
        <position position="1"/>
    </location>
</feature>
<keyword evidence="3 5" id="KW-1133">Transmembrane helix</keyword>
<proteinExistence type="predicted"/>
<accession>A0A7C9RHJ8</accession>
<dbReference type="GO" id="GO:0005886">
    <property type="term" value="C:plasma membrane"/>
    <property type="evidence" value="ECO:0007669"/>
    <property type="project" value="TreeGrafter"/>
</dbReference>
<keyword evidence="4 5" id="KW-0472">Membrane</keyword>
<evidence type="ECO:0000313" key="7">
    <source>
        <dbReference type="Proteomes" id="UP000480266"/>
    </source>
</evidence>
<dbReference type="InterPro" id="IPR052951">
    <property type="entry name" value="Tellurite_res_ion_channel"/>
</dbReference>
<evidence type="ECO:0000313" key="6">
    <source>
        <dbReference type="EMBL" id="NGX97424.1"/>
    </source>
</evidence>
<gene>
    <name evidence="6" type="ORF">G4V63_20145</name>
</gene>
<feature type="transmembrane region" description="Helical" evidence="5">
    <location>
        <begin position="148"/>
        <end position="171"/>
    </location>
</feature>
<dbReference type="InterPro" id="IPR038665">
    <property type="entry name" value="Voltage-dep_anion_channel_sf"/>
</dbReference>
<keyword evidence="7" id="KW-1185">Reference proteome</keyword>
<dbReference type="PANTHER" id="PTHR37955">
    <property type="entry name" value="TELLURITE RESISTANCE PROTEIN TEHA"/>
    <property type="match status" value="1"/>
</dbReference>
<comment type="subcellular location">
    <subcellularLocation>
        <location evidence="1">Membrane</location>
        <topology evidence="1">Multi-pass membrane protein</topology>
    </subcellularLocation>
</comment>
<dbReference type="Proteomes" id="UP000480266">
    <property type="component" value="Unassembled WGS sequence"/>
</dbReference>
<name>A0A7C9RHJ8_9BRAD</name>
<evidence type="ECO:0000256" key="1">
    <source>
        <dbReference type="ARBA" id="ARBA00004141"/>
    </source>
</evidence>
<dbReference type="Pfam" id="PF03595">
    <property type="entry name" value="SLAC1"/>
    <property type="match status" value="1"/>
</dbReference>